<reference evidence="2 3" key="1">
    <citation type="submission" date="2016-03" db="EMBL/GenBank/DDBJ databases">
        <authorList>
            <consortium name="Pathogen Informatics"/>
        </authorList>
    </citation>
    <scope>NUCLEOTIDE SEQUENCE [LARGE SCALE GENOMIC DNA]</scope>
    <source>
        <strain evidence="3">e1252</strain>
    </source>
</reference>
<sequence length="76" mass="8420">MMINPRLKLFLLLVLLWMSGLFITMAAGRLLIAAASYLFLNDFDFKWSDLITALKISVGAGFIIGGGQSLQVKEKK</sequence>
<dbReference type="RefSeq" id="WP_047651828.1">
    <property type="nucleotide sequence ID" value="NZ_FJXR01000053.1"/>
</dbReference>
<organism evidence="2 3">
    <name type="scientific">Enterobacter cloacae</name>
    <dbReference type="NCBI Taxonomy" id="550"/>
    <lineage>
        <taxon>Bacteria</taxon>
        <taxon>Pseudomonadati</taxon>
        <taxon>Pseudomonadota</taxon>
        <taxon>Gammaproteobacteria</taxon>
        <taxon>Enterobacterales</taxon>
        <taxon>Enterobacteriaceae</taxon>
        <taxon>Enterobacter</taxon>
        <taxon>Enterobacter cloacae complex</taxon>
    </lineage>
</organism>
<dbReference type="GeneID" id="93263579"/>
<evidence type="ECO:0000313" key="2">
    <source>
        <dbReference type="EMBL" id="CZW47039.1"/>
    </source>
</evidence>
<dbReference type="EMBL" id="FJXR01000053">
    <property type="protein sequence ID" value="CZW47039.1"/>
    <property type="molecule type" value="Genomic_DNA"/>
</dbReference>
<evidence type="ECO:0000313" key="3">
    <source>
        <dbReference type="Proteomes" id="UP000076008"/>
    </source>
</evidence>
<proteinExistence type="predicted"/>
<dbReference type="AlphaFoldDB" id="A0A157KX20"/>
<dbReference type="Proteomes" id="UP000076008">
    <property type="component" value="Unassembled WGS sequence"/>
</dbReference>
<protein>
    <submittedName>
        <fullName evidence="2">Uncharacterized protein</fullName>
    </submittedName>
</protein>
<keyword evidence="1" id="KW-1133">Transmembrane helix</keyword>
<feature type="transmembrane region" description="Helical" evidence="1">
    <location>
        <begin position="50"/>
        <end position="70"/>
    </location>
</feature>
<name>A0A157KX20_ENTCL</name>
<keyword evidence="1" id="KW-0472">Membrane</keyword>
<keyword evidence="1" id="KW-0812">Transmembrane</keyword>
<accession>A0A157KX20</accession>
<evidence type="ECO:0000256" key="1">
    <source>
        <dbReference type="SAM" id="Phobius"/>
    </source>
</evidence>
<gene>
    <name evidence="2" type="ORF">SAMEA2273318_04885</name>
</gene>